<evidence type="ECO:0000313" key="2">
    <source>
        <dbReference type="EMBL" id="PYI31054.1"/>
    </source>
</evidence>
<organism evidence="2 3">
    <name type="scientific">Aspergillus indologenus CBS 114.80</name>
    <dbReference type="NCBI Taxonomy" id="1450541"/>
    <lineage>
        <taxon>Eukaryota</taxon>
        <taxon>Fungi</taxon>
        <taxon>Dikarya</taxon>
        <taxon>Ascomycota</taxon>
        <taxon>Pezizomycotina</taxon>
        <taxon>Eurotiomycetes</taxon>
        <taxon>Eurotiomycetidae</taxon>
        <taxon>Eurotiales</taxon>
        <taxon>Aspergillaceae</taxon>
        <taxon>Aspergillus</taxon>
        <taxon>Aspergillus subgen. Circumdati</taxon>
    </lineage>
</organism>
<evidence type="ECO:0008006" key="4">
    <source>
        <dbReference type="Google" id="ProtNLM"/>
    </source>
</evidence>
<accession>A0A2V5IA16</accession>
<gene>
    <name evidence="2" type="ORF">BP00DRAFT_181913</name>
</gene>
<reference evidence="2 3" key="1">
    <citation type="submission" date="2018-02" db="EMBL/GenBank/DDBJ databases">
        <title>The genomes of Aspergillus section Nigri reveals drivers in fungal speciation.</title>
        <authorList>
            <consortium name="DOE Joint Genome Institute"/>
            <person name="Vesth T.C."/>
            <person name="Nybo J."/>
            <person name="Theobald S."/>
            <person name="Brandl J."/>
            <person name="Frisvad J.C."/>
            <person name="Nielsen K.F."/>
            <person name="Lyhne E.K."/>
            <person name="Kogle M.E."/>
            <person name="Kuo A."/>
            <person name="Riley R."/>
            <person name="Clum A."/>
            <person name="Nolan M."/>
            <person name="Lipzen A."/>
            <person name="Salamov A."/>
            <person name="Henrissat B."/>
            <person name="Wiebenga A."/>
            <person name="De vries R.P."/>
            <person name="Grigoriev I.V."/>
            <person name="Mortensen U.H."/>
            <person name="Andersen M.R."/>
            <person name="Baker S.E."/>
        </authorList>
    </citation>
    <scope>NUCLEOTIDE SEQUENCE [LARGE SCALE GENOMIC DNA]</scope>
    <source>
        <strain evidence="2 3">CBS 114.80</strain>
    </source>
</reference>
<dbReference type="Proteomes" id="UP000248817">
    <property type="component" value="Unassembled WGS sequence"/>
</dbReference>
<evidence type="ECO:0000256" key="1">
    <source>
        <dbReference type="SAM" id="SignalP"/>
    </source>
</evidence>
<keyword evidence="1" id="KW-0732">Signal</keyword>
<proteinExistence type="predicted"/>
<protein>
    <recommendedName>
        <fullName evidence="4">Secreted protein</fullName>
    </recommendedName>
</protein>
<sequence>MSLTGLVLSGILCGESVLVPITTCRSKGSVDVSMDGGYMCWHRQNPGPAEEICPANGCGTGRVERPMVLMLVRNIFGGANGALGRLPLES</sequence>
<dbReference type="AlphaFoldDB" id="A0A2V5IA16"/>
<keyword evidence="3" id="KW-1185">Reference proteome</keyword>
<feature type="signal peptide" evidence="1">
    <location>
        <begin position="1"/>
        <end position="18"/>
    </location>
</feature>
<dbReference type="EMBL" id="KZ825507">
    <property type="protein sequence ID" value="PYI31054.1"/>
    <property type="molecule type" value="Genomic_DNA"/>
</dbReference>
<evidence type="ECO:0000313" key="3">
    <source>
        <dbReference type="Proteomes" id="UP000248817"/>
    </source>
</evidence>
<feature type="chain" id="PRO_5015967056" description="Secreted protein" evidence="1">
    <location>
        <begin position="19"/>
        <end position="90"/>
    </location>
</feature>
<name>A0A2V5IA16_9EURO</name>